<dbReference type="Pfam" id="PF00202">
    <property type="entry name" value="Aminotran_3"/>
    <property type="match status" value="2"/>
</dbReference>
<keyword evidence="2" id="KW-0032">Aminotransferase</keyword>
<dbReference type="PANTHER" id="PTHR11986:SF79">
    <property type="entry name" value="ACETYLORNITHINE AMINOTRANSFERASE, MITOCHONDRIAL"/>
    <property type="match status" value="1"/>
</dbReference>
<evidence type="ECO:0000256" key="1">
    <source>
        <dbReference type="ARBA" id="ARBA00001933"/>
    </source>
</evidence>
<dbReference type="Gene3D" id="3.40.640.10">
    <property type="entry name" value="Type I PLP-dependent aspartate aminotransferase-like (Major domain)"/>
    <property type="match status" value="1"/>
</dbReference>
<dbReference type="EMBL" id="CP017707">
    <property type="protein sequence ID" value="AOZ50042.1"/>
    <property type="molecule type" value="Genomic_DNA"/>
</dbReference>
<dbReference type="PANTHER" id="PTHR11986">
    <property type="entry name" value="AMINOTRANSFERASE CLASS III"/>
    <property type="match status" value="1"/>
</dbReference>
<proteinExistence type="inferred from homology"/>
<dbReference type="AlphaFoldDB" id="A0A1D9LFJ4"/>
<dbReference type="STRING" id="1108595.BKX93_08580"/>
<dbReference type="InterPro" id="IPR005814">
    <property type="entry name" value="Aminotrans_3"/>
</dbReference>
<evidence type="ECO:0000256" key="3">
    <source>
        <dbReference type="ARBA" id="ARBA00022679"/>
    </source>
</evidence>
<reference evidence="6 7" key="1">
    <citation type="submission" date="2016-10" db="EMBL/GenBank/DDBJ databases">
        <title>Chromobacterium muskegensis sp. nov., an insecticidal bacterium isolated from Sphagnum bogs.</title>
        <authorList>
            <person name="Sparks M.E."/>
            <person name="Blackburn M.B."/>
            <person name="Gundersen-Rindal D.E."/>
            <person name="Mitchell A."/>
            <person name="Farrar R."/>
            <person name="Kuhar D."/>
        </authorList>
    </citation>
    <scope>NUCLEOTIDE SEQUENCE [LARGE SCALE GENOMIC DNA]</scope>
    <source>
        <strain evidence="6 7">21-1</strain>
    </source>
</reference>
<dbReference type="Gene3D" id="3.90.1150.10">
    <property type="entry name" value="Aspartate Aminotransferase, domain 1"/>
    <property type="match status" value="1"/>
</dbReference>
<dbReference type="KEGG" id="cvc:BKX93_08580"/>
<dbReference type="GO" id="GO:0008483">
    <property type="term" value="F:transaminase activity"/>
    <property type="evidence" value="ECO:0007669"/>
    <property type="project" value="UniProtKB-KW"/>
</dbReference>
<gene>
    <name evidence="6" type="ORF">BKX93_08580</name>
</gene>
<evidence type="ECO:0000256" key="4">
    <source>
        <dbReference type="ARBA" id="ARBA00022898"/>
    </source>
</evidence>
<dbReference type="GO" id="GO:0030170">
    <property type="term" value="F:pyridoxal phosphate binding"/>
    <property type="evidence" value="ECO:0007669"/>
    <property type="project" value="InterPro"/>
</dbReference>
<dbReference type="GeneID" id="68841270"/>
<evidence type="ECO:0000256" key="2">
    <source>
        <dbReference type="ARBA" id="ARBA00022576"/>
    </source>
</evidence>
<keyword evidence="4 5" id="KW-0663">Pyridoxal phosphate</keyword>
<dbReference type="SUPFAM" id="SSF53383">
    <property type="entry name" value="PLP-dependent transferases"/>
    <property type="match status" value="1"/>
</dbReference>
<comment type="cofactor">
    <cofactor evidence="1">
        <name>pyridoxal 5'-phosphate</name>
        <dbReference type="ChEBI" id="CHEBI:597326"/>
    </cofactor>
</comment>
<keyword evidence="3" id="KW-0808">Transferase</keyword>
<evidence type="ECO:0008006" key="8">
    <source>
        <dbReference type="Google" id="ProtNLM"/>
    </source>
</evidence>
<organism evidence="6 7">
    <name type="scientific">Chromobacterium vaccinii</name>
    <dbReference type="NCBI Taxonomy" id="1108595"/>
    <lineage>
        <taxon>Bacteria</taxon>
        <taxon>Pseudomonadati</taxon>
        <taxon>Pseudomonadota</taxon>
        <taxon>Betaproteobacteria</taxon>
        <taxon>Neisseriales</taxon>
        <taxon>Chromobacteriaceae</taxon>
        <taxon>Chromobacterium</taxon>
    </lineage>
</organism>
<sequence>MTARDALPAVLGQILSAEGAILTDAGGRRITDLASGGLGFGLPDIIGKVREQAAVMGLSNRVMMSAPLLTLCRELAGMLPPALSNAYVCSSGDEAFEGALKLCKGLRPQLRRLAHIRGSEFGSLSYGRCLEEPEGYGQLRRFLGLETLTVERDGALPSIAELSQCYALCYSPLVRQSDGSLAALPPERLLAIAALARSAGVPLVCQASETCLGAAGTMFGHELSGVVPDIMVLGGALGGGAVPIGCYFTSAERAYQVYGCSSPAKHGSTTGGNPLSCTAALAALEHAARQKAPERFQALGKQIAGALPEYVSCVVGGIANLRLPDGLDATGLPGRLLAAGVLTRPPRGRTLTLHPSAATRPQALDAALDIIRRTFDDHRRH</sequence>
<dbReference type="GO" id="GO:0042802">
    <property type="term" value="F:identical protein binding"/>
    <property type="evidence" value="ECO:0007669"/>
    <property type="project" value="TreeGrafter"/>
</dbReference>
<dbReference type="InterPro" id="IPR015424">
    <property type="entry name" value="PyrdxlP-dep_Trfase"/>
</dbReference>
<evidence type="ECO:0000256" key="5">
    <source>
        <dbReference type="RuleBase" id="RU003560"/>
    </source>
</evidence>
<comment type="similarity">
    <text evidence="5">Belongs to the class-III pyridoxal-phosphate-dependent aminotransferase family.</text>
</comment>
<accession>A0A1D9LFJ4</accession>
<dbReference type="InterPro" id="IPR015421">
    <property type="entry name" value="PyrdxlP-dep_Trfase_major"/>
</dbReference>
<protein>
    <recommendedName>
        <fullName evidence="8">Acetylornithine aminotransferase</fullName>
    </recommendedName>
</protein>
<evidence type="ECO:0000313" key="6">
    <source>
        <dbReference type="EMBL" id="AOZ50042.1"/>
    </source>
</evidence>
<name>A0A1D9LFJ4_9NEIS</name>
<dbReference type="InterPro" id="IPR015422">
    <property type="entry name" value="PyrdxlP-dep_Trfase_small"/>
</dbReference>
<evidence type="ECO:0000313" key="7">
    <source>
        <dbReference type="Proteomes" id="UP000178776"/>
    </source>
</evidence>
<dbReference type="RefSeq" id="WP_070979519.1">
    <property type="nucleotide sequence ID" value="NZ_CP017707.1"/>
</dbReference>
<dbReference type="InterPro" id="IPR050103">
    <property type="entry name" value="Class-III_PLP-dep_AT"/>
</dbReference>
<dbReference type="PIRSF" id="PIRSF000521">
    <property type="entry name" value="Transaminase_4ab_Lys_Orn"/>
    <property type="match status" value="1"/>
</dbReference>
<dbReference type="Proteomes" id="UP000178776">
    <property type="component" value="Chromosome"/>
</dbReference>